<dbReference type="PROSITE" id="PS01318">
    <property type="entry name" value="TSAA_1"/>
    <property type="match status" value="1"/>
</dbReference>
<dbReference type="InterPro" id="IPR023368">
    <property type="entry name" value="UPF0066_cons_site"/>
</dbReference>
<dbReference type="InterPro" id="IPR041369">
    <property type="entry name" value="TrmO_C"/>
</dbReference>
<dbReference type="InterPro" id="IPR040372">
    <property type="entry name" value="YaeB-like"/>
</dbReference>
<protein>
    <submittedName>
        <fullName evidence="5">tRNA (N6-threonylcarbamoyladenosine(37)-N6)-methyltransferase TrmO</fullName>
    </submittedName>
</protein>
<evidence type="ECO:0000256" key="1">
    <source>
        <dbReference type="ARBA" id="ARBA00022691"/>
    </source>
</evidence>
<organism evidence="5 6">
    <name type="scientific">Shewanella avicenniae</name>
    <dbReference type="NCBI Taxonomy" id="2814294"/>
    <lineage>
        <taxon>Bacteria</taxon>
        <taxon>Pseudomonadati</taxon>
        <taxon>Pseudomonadota</taxon>
        <taxon>Gammaproteobacteria</taxon>
        <taxon>Alteromonadales</taxon>
        <taxon>Shewanellaceae</taxon>
        <taxon>Shewanella</taxon>
    </lineage>
</organism>
<dbReference type="Proteomes" id="UP000662770">
    <property type="component" value="Chromosome"/>
</dbReference>
<sequence length="267" mass="29864">MTLEHFENRIEAVAFCRTPYKQKFGIPRQPGLVDFIRGYVELVPPYNHIDAVRGLEQYSHLWLLFSFHENLAQGWKTTVRPPRLGGNEKLGVFATRSTFRPNGIGQSVVKLHGIRQHKGKVQLEISGMDLLDGTPIVDIKPYIPFSDSITGAHAGIAQEPPVEVAVSFAALAQQKLTILDNQYPHLAELISAVLAQDPRPAYKKAKDDPKRYQVALYDLDIFWYAREHGIEVVDIVDAPKLRKVASSNSAEATDEQSDDPSKAPQID</sequence>
<reference evidence="5 6" key="1">
    <citation type="submission" date="2021-03" db="EMBL/GenBank/DDBJ databases">
        <title>Novel species identification of genus Shewanella.</title>
        <authorList>
            <person name="Liu G."/>
            <person name="Zhang Q."/>
        </authorList>
    </citation>
    <scope>NUCLEOTIDE SEQUENCE [LARGE SCALE GENOMIC DNA]</scope>
    <source>
        <strain evidence="5 6">FJAT-51800</strain>
    </source>
</reference>
<name>A0ABX7QP60_9GAMM</name>
<feature type="region of interest" description="Disordered" evidence="3">
    <location>
        <begin position="244"/>
        <end position="267"/>
    </location>
</feature>
<dbReference type="Gene3D" id="2.40.30.70">
    <property type="entry name" value="YaeB-like"/>
    <property type="match status" value="1"/>
</dbReference>
<accession>A0ABX7QP60</accession>
<evidence type="ECO:0000256" key="3">
    <source>
        <dbReference type="SAM" id="MobiDB-lite"/>
    </source>
</evidence>
<evidence type="ECO:0000259" key="4">
    <source>
        <dbReference type="PROSITE" id="PS51668"/>
    </source>
</evidence>
<dbReference type="SUPFAM" id="SSF118196">
    <property type="entry name" value="YaeB-like"/>
    <property type="match status" value="1"/>
</dbReference>
<dbReference type="Pfam" id="PF18389">
    <property type="entry name" value="TrmO_C"/>
    <property type="match status" value="1"/>
</dbReference>
<feature type="domain" description="TsaA-like" evidence="4">
    <location>
        <begin position="10"/>
        <end position="151"/>
    </location>
</feature>
<dbReference type="Pfam" id="PF01980">
    <property type="entry name" value="TrmO_N"/>
    <property type="match status" value="1"/>
</dbReference>
<keyword evidence="6" id="KW-1185">Reference proteome</keyword>
<dbReference type="PANTHER" id="PTHR12818">
    <property type="entry name" value="TRNA (ADENINE(37)-N6)-METHYLTRANSFERASE"/>
    <property type="match status" value="1"/>
</dbReference>
<dbReference type="EMBL" id="CP071503">
    <property type="protein sequence ID" value="QSX32797.1"/>
    <property type="molecule type" value="Genomic_DNA"/>
</dbReference>
<comment type="similarity">
    <text evidence="2">Belongs to the tRNA methyltransferase O family.</text>
</comment>
<dbReference type="InterPro" id="IPR036413">
    <property type="entry name" value="YaeB-like_sf"/>
</dbReference>
<gene>
    <name evidence="5" type="primary">tsaA</name>
    <name evidence="5" type="ORF">JYB87_13730</name>
</gene>
<proteinExistence type="inferred from homology"/>
<evidence type="ECO:0000313" key="5">
    <source>
        <dbReference type="EMBL" id="QSX32797.1"/>
    </source>
</evidence>
<evidence type="ECO:0000256" key="2">
    <source>
        <dbReference type="ARBA" id="ARBA00033753"/>
    </source>
</evidence>
<dbReference type="InterPro" id="IPR023370">
    <property type="entry name" value="TrmO-like_N"/>
</dbReference>
<dbReference type="PANTHER" id="PTHR12818:SF0">
    <property type="entry name" value="TRNA (ADENINE(37)-N6)-METHYLTRANSFERASE"/>
    <property type="match status" value="1"/>
</dbReference>
<evidence type="ECO:0000313" key="6">
    <source>
        <dbReference type="Proteomes" id="UP000662770"/>
    </source>
</evidence>
<dbReference type="RefSeq" id="WP_207354037.1">
    <property type="nucleotide sequence ID" value="NZ_CP071503.1"/>
</dbReference>
<dbReference type="InterPro" id="IPR036414">
    <property type="entry name" value="YaeB_N_sf"/>
</dbReference>
<dbReference type="NCBIfam" id="TIGR00104">
    <property type="entry name" value="tRNA_TsaA"/>
    <property type="match status" value="1"/>
</dbReference>
<keyword evidence="1" id="KW-0949">S-adenosyl-L-methionine</keyword>
<dbReference type="PROSITE" id="PS51668">
    <property type="entry name" value="TSAA_2"/>
    <property type="match status" value="1"/>
</dbReference>
<dbReference type="CDD" id="cd09281">
    <property type="entry name" value="UPF0066"/>
    <property type="match status" value="1"/>
</dbReference>
<dbReference type="Gene3D" id="3.30.2310.10">
    <property type="entry name" value="YaeB-like"/>
    <property type="match status" value="1"/>
</dbReference>